<evidence type="ECO:0000259" key="1">
    <source>
        <dbReference type="Pfam" id="PF04073"/>
    </source>
</evidence>
<comment type="caution">
    <text evidence="2">The sequence shown here is derived from an EMBL/GenBank/DDBJ whole genome shotgun (WGS) entry which is preliminary data.</text>
</comment>
<name>A0A2H0TKR4_9BACT</name>
<sequence>MSKIPQKIINFLDKSKIKYEPIKHRTVYTAHDKAATLKVKPNIIGKTLVLKTDKDLVIALIPGNKNLDKNKFKKVVNDWLRLRPASTKVSAGKQGFGGQGKKTIKSIDFVSETIMKNKFKGIKVGAVPPFGSLFKLPTFVDRGLINQSKIIVNSGNYNWSIKINPTSFKKIVPDLVIGNFGKTKK</sequence>
<organism evidence="2 3">
    <name type="scientific">Candidatus Nealsonbacteria bacterium CG10_big_fil_rev_8_21_14_0_10_36_23</name>
    <dbReference type="NCBI Taxonomy" id="1974709"/>
    <lineage>
        <taxon>Bacteria</taxon>
        <taxon>Candidatus Nealsoniibacteriota</taxon>
    </lineage>
</organism>
<dbReference type="AlphaFoldDB" id="A0A2H0TKR4"/>
<dbReference type="EMBL" id="PFCH01000039">
    <property type="protein sequence ID" value="PIR72744.1"/>
    <property type="molecule type" value="Genomic_DNA"/>
</dbReference>
<dbReference type="Proteomes" id="UP000228508">
    <property type="component" value="Unassembled WGS sequence"/>
</dbReference>
<feature type="domain" description="YbaK/aminoacyl-tRNA synthetase-associated" evidence="1">
    <location>
        <begin position="105"/>
        <end position="170"/>
    </location>
</feature>
<dbReference type="InterPro" id="IPR036754">
    <property type="entry name" value="YbaK/aa-tRNA-synt-asso_dom_sf"/>
</dbReference>
<evidence type="ECO:0000313" key="3">
    <source>
        <dbReference type="Proteomes" id="UP000228508"/>
    </source>
</evidence>
<reference evidence="3" key="1">
    <citation type="submission" date="2017-09" db="EMBL/GenBank/DDBJ databases">
        <title>Depth-based differentiation of microbial function through sediment-hosted aquifers and enrichment of novel symbionts in the deep terrestrial subsurface.</title>
        <authorList>
            <person name="Probst A.J."/>
            <person name="Ladd B."/>
            <person name="Jarett J.K."/>
            <person name="Geller-Mcgrath D.E."/>
            <person name="Sieber C.M.K."/>
            <person name="Emerson J.B."/>
            <person name="Anantharaman K."/>
            <person name="Thomas B.C."/>
            <person name="Malmstrom R."/>
            <person name="Stieglmeier M."/>
            <person name="Klingl A."/>
            <person name="Woyke T."/>
            <person name="Ryan C.M."/>
            <person name="Banfield J.F."/>
        </authorList>
    </citation>
    <scope>NUCLEOTIDE SEQUENCE [LARGE SCALE GENOMIC DNA]</scope>
</reference>
<feature type="domain" description="YbaK/aminoacyl-tRNA synthetase-associated" evidence="1">
    <location>
        <begin position="24"/>
        <end position="88"/>
    </location>
</feature>
<dbReference type="Pfam" id="PF04073">
    <property type="entry name" value="tRNA_edit"/>
    <property type="match status" value="2"/>
</dbReference>
<dbReference type="Gene3D" id="3.90.960.10">
    <property type="entry name" value="YbaK/aminoacyl-tRNA synthetase-associated domain"/>
    <property type="match status" value="1"/>
</dbReference>
<dbReference type="InterPro" id="IPR007214">
    <property type="entry name" value="YbaK/aa-tRNA-synth-assoc-dom"/>
</dbReference>
<dbReference type="CDD" id="cd04332">
    <property type="entry name" value="YbaK_like"/>
    <property type="match status" value="1"/>
</dbReference>
<protein>
    <recommendedName>
        <fullName evidence="1">YbaK/aminoacyl-tRNA synthetase-associated domain-containing protein</fullName>
    </recommendedName>
</protein>
<evidence type="ECO:0000313" key="2">
    <source>
        <dbReference type="EMBL" id="PIR72744.1"/>
    </source>
</evidence>
<accession>A0A2H0TKR4</accession>
<dbReference type="SUPFAM" id="SSF55826">
    <property type="entry name" value="YbaK/ProRS associated domain"/>
    <property type="match status" value="1"/>
</dbReference>
<dbReference type="GO" id="GO:0002161">
    <property type="term" value="F:aminoacyl-tRNA deacylase activity"/>
    <property type="evidence" value="ECO:0007669"/>
    <property type="project" value="InterPro"/>
</dbReference>
<gene>
    <name evidence="2" type="ORF">COV26_02270</name>
</gene>
<proteinExistence type="predicted"/>